<feature type="transmembrane region" description="Helical" evidence="6">
    <location>
        <begin position="992"/>
        <end position="1014"/>
    </location>
</feature>
<evidence type="ECO:0000313" key="9">
    <source>
        <dbReference type="Proteomes" id="UP000694865"/>
    </source>
</evidence>
<name>A0ABM0MPI3_SACKO</name>
<dbReference type="GeneID" id="102805739"/>
<dbReference type="PROSITE" id="PS50958">
    <property type="entry name" value="SMB_2"/>
    <property type="match status" value="1"/>
</dbReference>
<dbReference type="InterPro" id="IPR036024">
    <property type="entry name" value="Somatomedin_B-like_dom_sf"/>
</dbReference>
<dbReference type="Pfam" id="PF00002">
    <property type="entry name" value="7tm_2"/>
    <property type="match status" value="1"/>
</dbReference>
<evidence type="ECO:0000313" key="10">
    <source>
        <dbReference type="RefSeq" id="XP_006821924.1"/>
    </source>
</evidence>
<comment type="subcellular location">
    <subcellularLocation>
        <location evidence="1">Membrane</location>
        <topology evidence="1">Multi-pass membrane protein</topology>
    </subcellularLocation>
</comment>
<dbReference type="InterPro" id="IPR001212">
    <property type="entry name" value="Somatomedin_B_dom"/>
</dbReference>
<organism evidence="9 10">
    <name type="scientific">Saccoglossus kowalevskii</name>
    <name type="common">Acorn worm</name>
    <dbReference type="NCBI Taxonomy" id="10224"/>
    <lineage>
        <taxon>Eukaryota</taxon>
        <taxon>Metazoa</taxon>
        <taxon>Hemichordata</taxon>
        <taxon>Enteropneusta</taxon>
        <taxon>Harrimaniidae</taxon>
        <taxon>Saccoglossus</taxon>
    </lineage>
</organism>
<feature type="transmembrane region" description="Helical" evidence="6">
    <location>
        <begin position="822"/>
        <end position="852"/>
    </location>
</feature>
<feature type="transmembrane region" description="Helical" evidence="6">
    <location>
        <begin position="762"/>
        <end position="785"/>
    </location>
</feature>
<keyword evidence="5" id="KW-1015">Disulfide bond</keyword>
<dbReference type="CDD" id="cd15039">
    <property type="entry name" value="7tmB3_Methuselah-like"/>
    <property type="match status" value="1"/>
</dbReference>
<dbReference type="PANTHER" id="PTHR45902">
    <property type="entry name" value="LATROPHILIN RECEPTOR-LIKE PROTEIN A"/>
    <property type="match status" value="1"/>
</dbReference>
<feature type="transmembrane region" description="Helical" evidence="6">
    <location>
        <begin position="872"/>
        <end position="905"/>
    </location>
</feature>
<accession>A0ABM0MPI3</accession>
<feature type="domain" description="SMB" evidence="8">
    <location>
        <begin position="75"/>
        <end position="133"/>
    </location>
</feature>
<dbReference type="RefSeq" id="XP_006821924.1">
    <property type="nucleotide sequence ID" value="XM_006821861.1"/>
</dbReference>
<protein>
    <submittedName>
        <fullName evidence="10">Uncharacterized protein LOC102805739</fullName>
    </submittedName>
</protein>
<dbReference type="InterPro" id="IPR000832">
    <property type="entry name" value="GPCR_2_secretin-like"/>
</dbReference>
<dbReference type="PROSITE" id="PS50261">
    <property type="entry name" value="G_PROTEIN_RECEP_F2_4"/>
    <property type="match status" value="1"/>
</dbReference>
<dbReference type="InterPro" id="IPR017981">
    <property type="entry name" value="GPCR_2-like_7TM"/>
</dbReference>
<dbReference type="PANTHER" id="PTHR45902:SF1">
    <property type="entry name" value="LATROPHILIN RECEPTOR-LIKE PROTEIN A"/>
    <property type="match status" value="1"/>
</dbReference>
<evidence type="ECO:0000256" key="2">
    <source>
        <dbReference type="ARBA" id="ARBA00022692"/>
    </source>
</evidence>
<feature type="transmembrane region" description="Helical" evidence="6">
    <location>
        <begin position="965"/>
        <end position="986"/>
    </location>
</feature>
<dbReference type="InterPro" id="IPR053231">
    <property type="entry name" value="GPCR_LN-TM7"/>
</dbReference>
<proteinExistence type="predicted"/>
<evidence type="ECO:0000256" key="6">
    <source>
        <dbReference type="SAM" id="Phobius"/>
    </source>
</evidence>
<evidence type="ECO:0000259" key="8">
    <source>
        <dbReference type="PROSITE" id="PS50958"/>
    </source>
</evidence>
<feature type="domain" description="G-protein coupled receptors family 2 profile 2" evidence="7">
    <location>
        <begin position="763"/>
        <end position="1015"/>
    </location>
</feature>
<dbReference type="SUPFAM" id="SSF81321">
    <property type="entry name" value="Family A G protein-coupled receptor-like"/>
    <property type="match status" value="1"/>
</dbReference>
<keyword evidence="2 6" id="KW-0812">Transmembrane</keyword>
<evidence type="ECO:0000259" key="7">
    <source>
        <dbReference type="PROSITE" id="PS50261"/>
    </source>
</evidence>
<dbReference type="PROSITE" id="PS00524">
    <property type="entry name" value="SMB_1"/>
    <property type="match status" value="1"/>
</dbReference>
<keyword evidence="3 6" id="KW-1133">Transmembrane helix</keyword>
<evidence type="ECO:0000256" key="3">
    <source>
        <dbReference type="ARBA" id="ARBA00022989"/>
    </source>
</evidence>
<reference evidence="10" key="1">
    <citation type="submission" date="2025-08" db="UniProtKB">
        <authorList>
            <consortium name="RefSeq"/>
        </authorList>
    </citation>
    <scope>IDENTIFICATION</scope>
    <source>
        <tissue evidence="10">Testes</tissue>
    </source>
</reference>
<keyword evidence="9" id="KW-1185">Reference proteome</keyword>
<evidence type="ECO:0000256" key="5">
    <source>
        <dbReference type="ARBA" id="ARBA00023157"/>
    </source>
</evidence>
<evidence type="ECO:0000256" key="1">
    <source>
        <dbReference type="ARBA" id="ARBA00004141"/>
    </source>
</evidence>
<evidence type="ECO:0000256" key="4">
    <source>
        <dbReference type="ARBA" id="ARBA00023136"/>
    </source>
</evidence>
<dbReference type="Gene3D" id="4.10.410.20">
    <property type="match status" value="1"/>
</dbReference>
<keyword evidence="4 6" id="KW-0472">Membrane</keyword>
<feature type="transmembrane region" description="Helical" evidence="6">
    <location>
        <begin position="917"/>
        <end position="944"/>
    </location>
</feature>
<dbReference type="Gene3D" id="1.20.1070.10">
    <property type="entry name" value="Rhodopsin 7-helix transmembrane proteins"/>
    <property type="match status" value="1"/>
</dbReference>
<feature type="transmembrane region" description="Helical" evidence="6">
    <location>
        <begin position="797"/>
        <end position="816"/>
    </location>
</feature>
<gene>
    <name evidence="10" type="primary">LOC102805739</name>
</gene>
<dbReference type="Proteomes" id="UP000694865">
    <property type="component" value="Unplaced"/>
</dbReference>
<dbReference type="SUPFAM" id="SSF90188">
    <property type="entry name" value="Somatomedin B domain"/>
    <property type="match status" value="1"/>
</dbReference>
<sequence>MKFKPVTSTVSCYTGRFFTYLIIFVASTDAGKLTQTSPNVETDTYTVSYPPVNGFGAIDSNVIELESRGSTQCSPFDSCGGRCGFRPKPLSIWNHTEHTVINDAHLNCFCDTVCLVYGDCCYDYELMCNDEREELTTDDYIGGQLAGTTPTGITETEFPNNNDVINGFQCVVIREYSINPLWVYTRCAPNWQDSYIEQLCLTVQTTDSLSILPVQGSDGNTYRNVFCAQCNYINKVTFWVAMSTCSSPAPTSIATDPIVLSLYIRYRCTTFLLGPSDSVPRICIRAIGHCDLKYSNTDISSKCSSKYNSIVIVAKETVLAVYKNQYCALCNGVLPSNIVCPVWKERDTPIGPLGTIEADDGVVMLGENEYDHAKLPGSGTKTQAVSYAVLITLNFDGQESIRYDSETGSLVPVYSTCNPGKVYDPIMGQCREVYCANGYQLVGSECVLVGTIPSVVIHTHPYNASMGFDSVSFTLTLECSLNFNVSCVTDVNQLRQEFHQFILNIFNITIGELVNVEVGEVEGHVEDIDTSNVNKTYKENGMLDECIISDLVFGGNVVFTVTITFYDVYWNLSDATFLQIFQKMSLVLMNEVSFEFQYLGNTVEVTIVNIDQNSTYQDPLLTMSYFSPGCTNGNFTTYSYPDATFVRWNGTVALYVNTTESVYEWDEFLITSYTSSSETGHGDVEYTVMVCEKWPYIKDRDCPRVRLNSSQYEIFPNRSIKYNDQIYDTDEYSIVNWEKGIIEICTPGYYDISPSFYDYPQFYTFLTVFLTLISLACLIGTFVTYAKFEELRTVPGLCIMSLTVSLFLAQLLFLIGADKTEIYALCAIIAITLHYLNLSNFSWMNVLAYDAFKTFSVKSSKFKSYRSSKSQIVYYSIYGWGSPLLIVIPCVILNFCGCVDFLFGYGYVVCWIINPYSLLFAFIIPIALILIVNTCFYISAIYHIRQTKQAVRRNSHRKRSDSDTAIYVKMSTVMGFAWIFGLIASFTDSGVFWVIFIIMISLQGVFIFVAFVCNKRVRALYRKRHPRCCRCFTHRICCLRAERERKRRSTASDLPLAVIASPDADRGYQSNNDNFNGIVVDVDDDVFV</sequence>
<dbReference type="Pfam" id="PF01033">
    <property type="entry name" value="Somatomedin_B"/>
    <property type="match status" value="1"/>
</dbReference>